<dbReference type="PANTHER" id="PTHR13271">
    <property type="entry name" value="UNCHARACTERIZED PUTATIVE METHYLTRANSFERASE"/>
    <property type="match status" value="1"/>
</dbReference>
<dbReference type="SUPFAM" id="SSF82199">
    <property type="entry name" value="SET domain"/>
    <property type="match status" value="1"/>
</dbReference>
<proteinExistence type="predicted"/>
<name>A0ABR0LZB7_9PEZI</name>
<dbReference type="InterPro" id="IPR050600">
    <property type="entry name" value="SETD3_SETD6_MTase"/>
</dbReference>
<accession>A0ABR0LZB7</accession>
<sequence length="693" mass="77993">MAVTAELEQWLKAYGGYLHPAVKLDHDASTGVCLRATAAIAPETRVCTVPFSLSLSYLNALAPGPDVTIWEKLSASLEPEVIGRFFLIHQYLNSEDSFWKSYIATLPSPSAGFHTPFYFTDEDIVWLQGTDVEQAFKTRAVDWRQKWVAGIEILKTADLSWQQYTWELFVWAATVYTSRSFASNTLLRPHYTDYSMHRKDGFGAWQLCSLRPPESAKEPFAMLFPVMDASNHSHSVKAERSLDETTFGLSLRNEVKAGDQVWNNYGPKPNDELLMGYGFCIPGNPFDRVAMTLKALPPVIEARLRHTNPQLFSLRPNNTSSNLSQNLSTESPSSGTSLPAWDPTAATFYLPGPQYRKGHYSHDMPFWRSFSSSLIEILFYLVFLERGIELPNDAAFMTGPEHKKINVGLYCRAYGCRYIMGVSRIMIRQLTSRLTRITQFDDTLPAQPQNERQGNAKIYRDRQVEILKTGISELTNVIHYFYRRGDDEALILLPTIALNRFPGTTCTLSSALSAHRLASPTHHRAFTTGLRHVLGTAELAALCGAGWEADIWTLWLCWIWIEVASRSRATSATEVGNNDDRDEDDDDDEDEDDDVAIWVNSLSKTYLPSVLARVRALDDDEDDDDDTAAGAVEEETAAKAEELLALVREAAQRRPESLWASPWWSEQLVTLWGCRIVVHEGYEMEGAGLVVCL</sequence>
<dbReference type="Gene3D" id="3.90.1410.10">
    <property type="entry name" value="set domain protein methyltransferase, domain 1"/>
    <property type="match status" value="1"/>
</dbReference>
<protein>
    <recommendedName>
        <fullName evidence="4">SET domain-containing protein</fullName>
    </recommendedName>
</protein>
<evidence type="ECO:0000313" key="2">
    <source>
        <dbReference type="EMBL" id="KAK5257099.1"/>
    </source>
</evidence>
<feature type="compositionally biased region" description="Acidic residues" evidence="1">
    <location>
        <begin position="580"/>
        <end position="591"/>
    </location>
</feature>
<evidence type="ECO:0008006" key="4">
    <source>
        <dbReference type="Google" id="ProtNLM"/>
    </source>
</evidence>
<comment type="caution">
    <text evidence="2">The sequence shown here is derived from an EMBL/GenBank/DDBJ whole genome shotgun (WGS) entry which is preliminary data.</text>
</comment>
<evidence type="ECO:0000313" key="3">
    <source>
        <dbReference type="Proteomes" id="UP001357485"/>
    </source>
</evidence>
<feature type="region of interest" description="Disordered" evidence="1">
    <location>
        <begin position="311"/>
        <end position="339"/>
    </location>
</feature>
<reference evidence="2 3" key="1">
    <citation type="submission" date="2023-08" db="EMBL/GenBank/DDBJ databases">
        <title>Black Yeasts Isolated from many extreme environments.</title>
        <authorList>
            <person name="Coleine C."/>
            <person name="Stajich J.E."/>
            <person name="Selbmann L."/>
        </authorList>
    </citation>
    <scope>NUCLEOTIDE SEQUENCE [LARGE SCALE GENOMIC DNA]</scope>
    <source>
        <strain evidence="2 3">CCFEE 536</strain>
    </source>
</reference>
<dbReference type="EMBL" id="JAVRRA010008302">
    <property type="protein sequence ID" value="KAK5257099.1"/>
    <property type="molecule type" value="Genomic_DNA"/>
</dbReference>
<feature type="compositionally biased region" description="Low complexity" evidence="1">
    <location>
        <begin position="317"/>
        <end position="329"/>
    </location>
</feature>
<organism evidence="2 3">
    <name type="scientific">Cryomyces antarcticus</name>
    <dbReference type="NCBI Taxonomy" id="329879"/>
    <lineage>
        <taxon>Eukaryota</taxon>
        <taxon>Fungi</taxon>
        <taxon>Dikarya</taxon>
        <taxon>Ascomycota</taxon>
        <taxon>Pezizomycotina</taxon>
        <taxon>Dothideomycetes</taxon>
        <taxon>Dothideomycetes incertae sedis</taxon>
        <taxon>Cryomyces</taxon>
    </lineage>
</organism>
<feature type="region of interest" description="Disordered" evidence="1">
    <location>
        <begin position="571"/>
        <end position="591"/>
    </location>
</feature>
<gene>
    <name evidence="2" type="ORF">LTR16_001629</name>
</gene>
<keyword evidence="3" id="KW-1185">Reference proteome</keyword>
<evidence type="ECO:0000256" key="1">
    <source>
        <dbReference type="SAM" id="MobiDB-lite"/>
    </source>
</evidence>
<dbReference type="PANTHER" id="PTHR13271:SF146">
    <property type="entry name" value="SET DOMAIN-CONTAINING PROTEIN"/>
    <property type="match status" value="1"/>
</dbReference>
<dbReference type="InterPro" id="IPR046341">
    <property type="entry name" value="SET_dom_sf"/>
</dbReference>
<dbReference type="Proteomes" id="UP001357485">
    <property type="component" value="Unassembled WGS sequence"/>
</dbReference>